<keyword evidence="1" id="KW-0472">Membrane</keyword>
<dbReference type="GeneID" id="54454115"/>
<dbReference type="Proteomes" id="UP000504636">
    <property type="component" value="Unplaced"/>
</dbReference>
<dbReference type="AlphaFoldDB" id="A0A6A6Y220"/>
<keyword evidence="1" id="KW-1133">Transmembrane helix</keyword>
<name>A0A6A6Y220_9PEZI</name>
<reference evidence="4" key="3">
    <citation type="submission" date="2025-04" db="UniProtKB">
        <authorList>
            <consortium name="RefSeq"/>
        </authorList>
    </citation>
    <scope>IDENTIFICATION</scope>
    <source>
        <strain evidence="4">CBS 304.34</strain>
    </source>
</reference>
<evidence type="ECO:0000256" key="1">
    <source>
        <dbReference type="SAM" id="Phobius"/>
    </source>
</evidence>
<evidence type="ECO:0000313" key="3">
    <source>
        <dbReference type="Proteomes" id="UP000504636"/>
    </source>
</evidence>
<sequence>MNKYGRIHKKESYMLSNFRLKRNKFELLSVIFNIPQCSLLFKSERLFAEEYFNSMLYRKLMIINPILLLASFLIVAYADVRLPV</sequence>
<feature type="transmembrane region" description="Helical" evidence="1">
    <location>
        <begin position="61"/>
        <end position="80"/>
    </location>
</feature>
<evidence type="ECO:0000313" key="4">
    <source>
        <dbReference type="RefSeq" id="XP_033569653.1"/>
    </source>
</evidence>
<accession>A0A6A6Y220</accession>
<keyword evidence="3" id="KW-1185">Reference proteome</keyword>
<reference evidence="2 4" key="1">
    <citation type="journal article" date="2020" name="Stud. Mycol.">
        <title>101 Dothideomycetes genomes: a test case for predicting lifestyles and emergence of pathogens.</title>
        <authorList>
            <person name="Haridas S."/>
            <person name="Albert R."/>
            <person name="Binder M."/>
            <person name="Bloem J."/>
            <person name="Labutti K."/>
            <person name="Salamov A."/>
            <person name="Andreopoulos B."/>
            <person name="Baker S."/>
            <person name="Barry K."/>
            <person name="Bills G."/>
            <person name="Bluhm B."/>
            <person name="Cannon C."/>
            <person name="Castanera R."/>
            <person name="Culley D."/>
            <person name="Daum C."/>
            <person name="Ezra D."/>
            <person name="Gonzalez J."/>
            <person name="Henrissat B."/>
            <person name="Kuo A."/>
            <person name="Liang C."/>
            <person name="Lipzen A."/>
            <person name="Lutzoni F."/>
            <person name="Magnuson J."/>
            <person name="Mondo S."/>
            <person name="Nolan M."/>
            <person name="Ohm R."/>
            <person name="Pangilinan J."/>
            <person name="Park H.-J."/>
            <person name="Ramirez L."/>
            <person name="Alfaro M."/>
            <person name="Sun H."/>
            <person name="Tritt A."/>
            <person name="Yoshinaga Y."/>
            <person name="Zwiers L.-H."/>
            <person name="Turgeon B."/>
            <person name="Goodwin S."/>
            <person name="Spatafora J."/>
            <person name="Crous P."/>
            <person name="Grigoriev I."/>
        </authorList>
    </citation>
    <scope>NUCLEOTIDE SEQUENCE</scope>
    <source>
        <strain evidence="2 4">CBS 304.34</strain>
    </source>
</reference>
<dbReference type="EMBL" id="MU003721">
    <property type="protein sequence ID" value="KAF2802689.1"/>
    <property type="molecule type" value="Genomic_DNA"/>
</dbReference>
<protein>
    <submittedName>
        <fullName evidence="2 4">Uncharacterized protein</fullName>
    </submittedName>
</protein>
<keyword evidence="1" id="KW-0812">Transmembrane</keyword>
<reference evidence="4" key="2">
    <citation type="submission" date="2020-04" db="EMBL/GenBank/DDBJ databases">
        <authorList>
            <consortium name="NCBI Genome Project"/>
        </authorList>
    </citation>
    <scope>NUCLEOTIDE SEQUENCE</scope>
    <source>
        <strain evidence="4">CBS 304.34</strain>
    </source>
</reference>
<organism evidence="2">
    <name type="scientific">Mytilinidion resinicola</name>
    <dbReference type="NCBI Taxonomy" id="574789"/>
    <lineage>
        <taxon>Eukaryota</taxon>
        <taxon>Fungi</taxon>
        <taxon>Dikarya</taxon>
        <taxon>Ascomycota</taxon>
        <taxon>Pezizomycotina</taxon>
        <taxon>Dothideomycetes</taxon>
        <taxon>Pleosporomycetidae</taxon>
        <taxon>Mytilinidiales</taxon>
        <taxon>Mytilinidiaceae</taxon>
        <taxon>Mytilinidion</taxon>
    </lineage>
</organism>
<evidence type="ECO:0000313" key="2">
    <source>
        <dbReference type="EMBL" id="KAF2802689.1"/>
    </source>
</evidence>
<dbReference type="RefSeq" id="XP_033569653.1">
    <property type="nucleotide sequence ID" value="XM_033713222.1"/>
</dbReference>
<gene>
    <name evidence="2 4" type="ORF">BDZ99DRAFT_198839</name>
</gene>
<proteinExistence type="predicted"/>